<name>A0A3S0PGS2_9GAMM</name>
<proteinExistence type="predicted"/>
<reference evidence="2 3" key="1">
    <citation type="submission" date="2018-12" db="EMBL/GenBank/DDBJ databases">
        <title>Dyella dinghuensis sp. nov. DHOA06 and Dyella choica sp. nov. 4M-K27, isolated from forest soil.</title>
        <authorList>
            <person name="Qiu L.-H."/>
            <person name="Gao Z.-H."/>
        </authorList>
    </citation>
    <scope>NUCLEOTIDE SEQUENCE [LARGE SCALE GENOMIC DNA]</scope>
    <source>
        <strain evidence="2 3">DHOA06</strain>
    </source>
</reference>
<dbReference type="AlphaFoldDB" id="A0A3S0PGS2"/>
<dbReference type="Proteomes" id="UP000267077">
    <property type="component" value="Unassembled WGS sequence"/>
</dbReference>
<protein>
    <submittedName>
        <fullName evidence="2">Uncharacterized protein</fullName>
    </submittedName>
</protein>
<evidence type="ECO:0000313" key="3">
    <source>
        <dbReference type="Proteomes" id="UP000267077"/>
    </source>
</evidence>
<organism evidence="2 3">
    <name type="scientific">Dyella dinghuensis</name>
    <dbReference type="NCBI Taxonomy" id="1920169"/>
    <lineage>
        <taxon>Bacteria</taxon>
        <taxon>Pseudomonadati</taxon>
        <taxon>Pseudomonadota</taxon>
        <taxon>Gammaproteobacteria</taxon>
        <taxon>Lysobacterales</taxon>
        <taxon>Rhodanobacteraceae</taxon>
        <taxon>Dyella</taxon>
    </lineage>
</organism>
<dbReference type="RefSeq" id="WP_126673589.1">
    <property type="nucleotide sequence ID" value="NZ_RYZR01000005.1"/>
</dbReference>
<keyword evidence="1" id="KW-0732">Signal</keyword>
<feature type="chain" id="PRO_5018537540" evidence="1">
    <location>
        <begin position="25"/>
        <end position="213"/>
    </location>
</feature>
<feature type="signal peptide" evidence="1">
    <location>
        <begin position="1"/>
        <end position="24"/>
    </location>
</feature>
<dbReference type="EMBL" id="RYZR01000005">
    <property type="protein sequence ID" value="RUL64309.1"/>
    <property type="molecule type" value="Genomic_DNA"/>
</dbReference>
<gene>
    <name evidence="2" type="ORF">EKH79_09740</name>
</gene>
<comment type="caution">
    <text evidence="2">The sequence shown here is derived from an EMBL/GenBank/DDBJ whole genome shotgun (WGS) entry which is preliminary data.</text>
</comment>
<accession>A0A3S0PGS2</accession>
<dbReference type="OrthoDB" id="7947598at2"/>
<evidence type="ECO:0000256" key="1">
    <source>
        <dbReference type="SAM" id="SignalP"/>
    </source>
</evidence>
<keyword evidence="3" id="KW-1185">Reference proteome</keyword>
<sequence length="213" mass="22416">MRSTTLRYALAATLFIAPVSSVFAQHLSPNQAVPSAGDIVQTRSTALFNDVHAGLLDIVLEKTSLFDVQRAFGGTLQHEGDAGEATEWLCYAGLDARGEPTLFWFSSGEMGGAEESILSVAQQPNPGGKLPDGCAIAPHELTHIEFGIPGVGATLGDVSSHVGTAKPDADGHFHYAASYPSHSSKDFTVTQTLVYTTKKNVITGVAITQVTSD</sequence>
<evidence type="ECO:0000313" key="2">
    <source>
        <dbReference type="EMBL" id="RUL64309.1"/>
    </source>
</evidence>